<dbReference type="GO" id="GO:1905515">
    <property type="term" value="P:non-motile cilium assembly"/>
    <property type="evidence" value="ECO:0007669"/>
    <property type="project" value="TreeGrafter"/>
</dbReference>
<feature type="coiled-coil region" evidence="1">
    <location>
        <begin position="336"/>
        <end position="363"/>
    </location>
</feature>
<feature type="compositionally biased region" description="Basic and acidic residues" evidence="2">
    <location>
        <begin position="91"/>
        <end position="121"/>
    </location>
</feature>
<evidence type="ECO:0000313" key="4">
    <source>
        <dbReference type="Proteomes" id="UP000694843"/>
    </source>
</evidence>
<feature type="compositionally biased region" description="Pro residues" evidence="2">
    <location>
        <begin position="401"/>
        <end position="412"/>
    </location>
</feature>
<keyword evidence="1" id="KW-0175">Coiled coil</keyword>
<evidence type="ECO:0000259" key="3">
    <source>
        <dbReference type="Pfam" id="PF15625"/>
    </source>
</evidence>
<dbReference type="AlphaFoldDB" id="A0A979FJ86"/>
<dbReference type="Pfam" id="PF15625">
    <property type="entry name" value="CC2D2AN-C2"/>
    <property type="match status" value="1"/>
</dbReference>
<feature type="domain" description="CC2D2A N-terminal C2" evidence="3">
    <location>
        <begin position="433"/>
        <end position="579"/>
    </location>
</feature>
<feature type="region of interest" description="Disordered" evidence="2">
    <location>
        <begin position="91"/>
        <end position="131"/>
    </location>
</feature>
<organism evidence="4 5">
    <name type="scientific">Hyalella azteca</name>
    <name type="common">Amphipod</name>
    <dbReference type="NCBI Taxonomy" id="294128"/>
    <lineage>
        <taxon>Eukaryota</taxon>
        <taxon>Metazoa</taxon>
        <taxon>Ecdysozoa</taxon>
        <taxon>Arthropoda</taxon>
        <taxon>Crustacea</taxon>
        <taxon>Multicrustacea</taxon>
        <taxon>Malacostraca</taxon>
        <taxon>Eumalacostraca</taxon>
        <taxon>Peracarida</taxon>
        <taxon>Amphipoda</taxon>
        <taxon>Senticaudata</taxon>
        <taxon>Talitrida</taxon>
        <taxon>Talitroidea</taxon>
        <taxon>Hyalellidae</taxon>
        <taxon>Hyalella</taxon>
    </lineage>
</organism>
<dbReference type="RefSeq" id="XP_047736612.1">
    <property type="nucleotide sequence ID" value="XM_047880656.1"/>
</dbReference>
<keyword evidence="4" id="KW-1185">Reference proteome</keyword>
<gene>
    <name evidence="5" type="primary">LOC108680293</name>
</gene>
<accession>A0A979FJ86</accession>
<dbReference type="PANTHER" id="PTHR20837">
    <property type="entry name" value="CENTROSOMAL PROTEIN-RELATED"/>
    <property type="match status" value="1"/>
</dbReference>
<feature type="non-terminal residue" evidence="5">
    <location>
        <position position="583"/>
    </location>
</feature>
<evidence type="ECO:0000256" key="1">
    <source>
        <dbReference type="SAM" id="Coils"/>
    </source>
</evidence>
<reference evidence="5" key="1">
    <citation type="submission" date="2025-08" db="UniProtKB">
        <authorList>
            <consortium name="RefSeq"/>
        </authorList>
    </citation>
    <scope>IDENTIFICATION</scope>
</reference>
<feature type="region of interest" description="Disordered" evidence="2">
    <location>
        <begin position="394"/>
        <end position="414"/>
    </location>
</feature>
<name>A0A979FJ86_HYAAZ</name>
<dbReference type="GO" id="GO:0035869">
    <property type="term" value="C:ciliary transition zone"/>
    <property type="evidence" value="ECO:0007669"/>
    <property type="project" value="TreeGrafter"/>
</dbReference>
<dbReference type="KEGG" id="hazt:108680293"/>
<dbReference type="Proteomes" id="UP000694843">
    <property type="component" value="Unplaced"/>
</dbReference>
<dbReference type="GO" id="GO:1904491">
    <property type="term" value="P:protein localization to ciliary transition zone"/>
    <property type="evidence" value="ECO:0007669"/>
    <property type="project" value="TreeGrafter"/>
</dbReference>
<protein>
    <submittedName>
        <fullName evidence="5">Uncharacterized protein LOC108680293</fullName>
    </submittedName>
</protein>
<proteinExistence type="predicted"/>
<dbReference type="GeneID" id="108680293"/>
<dbReference type="InterPro" id="IPR028928">
    <property type="entry name" value="CC2D2AN-C2"/>
</dbReference>
<evidence type="ECO:0000313" key="5">
    <source>
        <dbReference type="RefSeq" id="XP_047736612.1"/>
    </source>
</evidence>
<dbReference type="InterPro" id="IPR052434">
    <property type="entry name" value="Tectonic-like_complex_comp"/>
</dbReference>
<dbReference type="PANTHER" id="PTHR20837:SF0">
    <property type="entry name" value="COILED-COIL AND C2 DOMAIN-CONTAINING PROTEIN 2A"/>
    <property type="match status" value="1"/>
</dbReference>
<evidence type="ECO:0000256" key="2">
    <source>
        <dbReference type="SAM" id="MobiDB-lite"/>
    </source>
</evidence>
<sequence length="583" mass="65572">MMGRLEERLGTGPVSRFDLVAASEHSSMIKKDEELSLEEWYSCCKSTEPQTASYDFFCRGWPDDPLHPKVGFKEDSFSGLTMSSSVLDADKQFTEKQQEAEESCRKQSESRSHPESKRSSPDTDQLLPRADGIRAVRFVPPVYTSKHVRDATQELVCFTPASLKQRTSPDEEIERGALREETVGTPEDLPRPPLLRRNLRKMISRLRHHGNMGWRLDGQGEGFPLLTSLPTEEVLYRQHRALSPTSSPLQKPLVRFVEAAESDASLSLTPACAVHVALQELRFDHHPLLAPEHLVASALVSAVRLYNERIASACTDLLLHKLKSADAEAEARWWTEAQAQEVADRVQEEQQRYDQQMHVYQQQINTWRQLRKAKKAARRRLQVAGEEASLVAADEREVASPVPPRPPHPQPPRAKNLITEEVQATFEASLRPPGEPELQLLLTTTAEVSPAKLCSVQERRRRQAVARTEVAVKIFVNNKAVTQTPWLRLDDNNLTLPLNFPVVATTVHQPRTLALQLLQSTTSTTTKLRKVITLGHHTTDLTRCLDFDSSEAKAPQSLDITFTCDEMFCYSHAGVGAGHQHPE</sequence>